<keyword evidence="8" id="KW-0966">Cell projection</keyword>
<evidence type="ECO:0000256" key="6">
    <source>
        <dbReference type="PIRNR" id="PIRNR002889"/>
    </source>
</evidence>
<evidence type="ECO:0000256" key="4">
    <source>
        <dbReference type="ARBA" id="ARBA00023143"/>
    </source>
</evidence>
<dbReference type="EMBL" id="FAUW01000004">
    <property type="protein sequence ID" value="CUU86490.1"/>
    <property type="molecule type" value="Genomic_DNA"/>
</dbReference>
<comment type="similarity">
    <text evidence="2 6">Belongs to the flagella basal body rod proteins family.</text>
</comment>
<name>A0A2S5J5W7_CAMHY</name>
<dbReference type="PROSITE" id="PS00588">
    <property type="entry name" value="FLAGELLA_BB_ROD"/>
    <property type="match status" value="1"/>
</dbReference>
<dbReference type="GO" id="GO:0030694">
    <property type="term" value="C:bacterial-type flagellum basal body, rod"/>
    <property type="evidence" value="ECO:0007669"/>
    <property type="project" value="InterPro"/>
</dbReference>
<comment type="function">
    <text evidence="5 6">Structural component of flagellum, the bacterial motility apparatus. Part of the rod structure of flagellar basal body.</text>
</comment>
<comment type="subunit">
    <text evidence="6">The basal body constitutes a major portion of the flagellar organelle and consists of a number of rings mounted on a central rod.</text>
</comment>
<dbReference type="InterPro" id="IPR006300">
    <property type="entry name" value="FlgB"/>
</dbReference>
<dbReference type="GO" id="GO:0071973">
    <property type="term" value="P:bacterial-type flagellum-dependent cell motility"/>
    <property type="evidence" value="ECO:0007669"/>
    <property type="project" value="InterPro"/>
</dbReference>
<dbReference type="PIRSF" id="PIRSF002889">
    <property type="entry name" value="Rod_FlgB"/>
    <property type="match status" value="1"/>
</dbReference>
<evidence type="ECO:0000313" key="11">
    <source>
        <dbReference type="Proteomes" id="UP000052237"/>
    </source>
</evidence>
<evidence type="ECO:0000256" key="1">
    <source>
        <dbReference type="ARBA" id="ARBA00004117"/>
    </source>
</evidence>
<dbReference type="Proteomes" id="UP000239685">
    <property type="component" value="Unassembled WGS sequence"/>
</dbReference>
<keyword evidence="11" id="KW-1185">Reference proteome</keyword>
<comment type="subcellular location">
    <subcellularLocation>
        <location evidence="1 6">Bacterial flagellum basal body</location>
    </subcellularLocation>
</comment>
<gene>
    <name evidence="8" type="primary">flgB_2</name>
    <name evidence="10" type="ORF">CDQ78_01525</name>
    <name evidence="9" type="ORF">ERS686654_01732</name>
    <name evidence="8" type="ORF">ERS739220_01704</name>
</gene>
<evidence type="ECO:0000256" key="2">
    <source>
        <dbReference type="ARBA" id="ARBA00009677"/>
    </source>
</evidence>
<reference evidence="10 13" key="2">
    <citation type="submission" date="2017-06" db="EMBL/GenBank/DDBJ databases">
        <title>Updating the genomic taxonomy and epidemiology of Campylobacter hyointestinalis; discovery in New Zealand farmed ruminants.</title>
        <authorList>
            <person name="Wilkinson D.A."/>
            <person name="Fayaz A."/>
            <person name="Biggs P.J."/>
            <person name="Midwinter A.C."/>
        </authorList>
    </citation>
    <scope>NUCLEOTIDE SEQUENCE [LARGE SCALE GENOMIC DNA]</scope>
    <source>
        <strain evidence="10 13">S1614a</strain>
    </source>
</reference>
<dbReference type="InterPro" id="IPR019776">
    <property type="entry name" value="Flagellar_basal_body_rod_CS"/>
</dbReference>
<sequence>MFAGFQTSKSRPLVAAALEGRVLRQQIISSNIANIDTPYYKSKDVDFESALIAKKNEIYGQNGDYGVFKMATTDPKHFGNIDFPASNLPTIYLRDGHTARNDANTVDLDVETTELSKNAIMVQAIDYASKKQGEIFKSVIDSSSKL</sequence>
<dbReference type="InterPro" id="IPR001444">
    <property type="entry name" value="Flag_bb_rod_N"/>
</dbReference>
<evidence type="ECO:0000259" key="7">
    <source>
        <dbReference type="Pfam" id="PF00460"/>
    </source>
</evidence>
<dbReference type="Proteomes" id="UP000052257">
    <property type="component" value="Unassembled WGS sequence"/>
</dbReference>
<dbReference type="Pfam" id="PF00460">
    <property type="entry name" value="Flg_bb_rod"/>
    <property type="match status" value="1"/>
</dbReference>
<evidence type="ECO:0000313" key="8">
    <source>
        <dbReference type="EMBL" id="CUU86490.1"/>
    </source>
</evidence>
<protein>
    <recommendedName>
        <fullName evidence="3 6">Flagellar basal body rod protein FlgB</fullName>
    </recommendedName>
</protein>
<dbReference type="EMBL" id="FAVB01000004">
    <property type="protein sequence ID" value="CUU86993.1"/>
    <property type="molecule type" value="Genomic_DNA"/>
</dbReference>
<organism evidence="8 12">
    <name type="scientific">Campylobacter hyointestinalis subsp. hyointestinalis</name>
    <dbReference type="NCBI Taxonomy" id="91352"/>
    <lineage>
        <taxon>Bacteria</taxon>
        <taxon>Pseudomonadati</taxon>
        <taxon>Campylobacterota</taxon>
        <taxon>Epsilonproteobacteria</taxon>
        <taxon>Campylobacterales</taxon>
        <taxon>Campylobacteraceae</taxon>
        <taxon>Campylobacter</taxon>
    </lineage>
</organism>
<feature type="domain" description="Flagellar basal body rod protein N-terminal" evidence="7">
    <location>
        <begin position="24"/>
        <end position="41"/>
    </location>
</feature>
<dbReference type="Proteomes" id="UP000052237">
    <property type="component" value="Unassembled WGS sequence"/>
</dbReference>
<proteinExistence type="inferred from homology"/>
<comment type="caution">
    <text evidence="8">The sequence shown here is derived from an EMBL/GenBank/DDBJ whole genome shotgun (WGS) entry which is preliminary data.</text>
</comment>
<accession>A0A2S5J5W7</accession>
<keyword evidence="4 6" id="KW-0975">Bacterial flagellum</keyword>
<evidence type="ECO:0000313" key="10">
    <source>
        <dbReference type="EMBL" id="PPB73078.1"/>
    </source>
</evidence>
<dbReference type="AlphaFoldDB" id="A0A2S5J5W7"/>
<evidence type="ECO:0000256" key="3">
    <source>
        <dbReference type="ARBA" id="ARBA00014376"/>
    </source>
</evidence>
<keyword evidence="8" id="KW-0969">Cilium</keyword>
<accession>A0A0S4RSV7</accession>
<evidence type="ECO:0000256" key="5">
    <source>
        <dbReference type="ARBA" id="ARBA00024934"/>
    </source>
</evidence>
<evidence type="ECO:0000313" key="13">
    <source>
        <dbReference type="Proteomes" id="UP000239685"/>
    </source>
</evidence>
<evidence type="ECO:0000313" key="12">
    <source>
        <dbReference type="Proteomes" id="UP000052257"/>
    </source>
</evidence>
<dbReference type="RefSeq" id="WP_059425613.1">
    <property type="nucleotide sequence ID" value="NZ_CP040464.1"/>
</dbReference>
<keyword evidence="8" id="KW-0282">Flagellum</keyword>
<dbReference type="EMBL" id="NIQP01000001">
    <property type="protein sequence ID" value="PPB73078.1"/>
    <property type="molecule type" value="Genomic_DNA"/>
</dbReference>
<reference evidence="11 12" key="1">
    <citation type="submission" date="2015-11" db="EMBL/GenBank/DDBJ databases">
        <authorList>
            <consortium name="Pathogen Informatics"/>
        </authorList>
    </citation>
    <scope>NUCLEOTIDE SEQUENCE [LARGE SCALE GENOMIC DNA]</scope>
    <source>
        <strain evidence="9 11">006A-0059</strain>
        <strain evidence="8 12">006A-0191</strain>
    </source>
</reference>
<evidence type="ECO:0000313" key="9">
    <source>
        <dbReference type="EMBL" id="CUU86993.1"/>
    </source>
</evidence>
<dbReference type="NCBIfam" id="TIGR01396">
    <property type="entry name" value="FlgB"/>
    <property type="match status" value="1"/>
</dbReference>